<dbReference type="Pfam" id="PF00501">
    <property type="entry name" value="AMP-binding"/>
    <property type="match status" value="1"/>
</dbReference>
<dbReference type="RefSeq" id="WP_038608688.1">
    <property type="nucleotide sequence ID" value="NZ_CP008944.1"/>
</dbReference>
<dbReference type="InterPro" id="IPR045851">
    <property type="entry name" value="AMP-bd_C_sf"/>
</dbReference>
<evidence type="ECO:0000256" key="1">
    <source>
        <dbReference type="ARBA" id="ARBA00006432"/>
    </source>
</evidence>
<dbReference type="PANTHER" id="PTHR22754:SF32">
    <property type="entry name" value="DISCO-INTERACTING PROTEIN 2"/>
    <property type="match status" value="1"/>
</dbReference>
<evidence type="ECO:0000259" key="3">
    <source>
        <dbReference type="Pfam" id="PF00501"/>
    </source>
</evidence>
<dbReference type="CDD" id="cd05931">
    <property type="entry name" value="FAAL"/>
    <property type="match status" value="1"/>
</dbReference>
<keyword evidence="5" id="KW-1185">Reference proteome</keyword>
<dbReference type="SUPFAM" id="SSF56801">
    <property type="entry name" value="Acetyl-CoA synthetase-like"/>
    <property type="match status" value="1"/>
</dbReference>
<dbReference type="InterPro" id="IPR000873">
    <property type="entry name" value="AMP-dep_synth/lig_dom"/>
</dbReference>
<name>A0ABN4DET7_9CORY</name>
<feature type="domain" description="AMP-dependent synthetase/ligase" evidence="3">
    <location>
        <begin position="37"/>
        <end position="460"/>
    </location>
</feature>
<reference evidence="4 5" key="1">
    <citation type="submission" date="2014-07" db="EMBL/GenBank/DDBJ databases">
        <title>Complete genome sequence of Corynebacterium atypicum DSM 44849: identifiction of the mycolic acid biosynthesis genes.</title>
        <authorList>
            <person name="Tippelt A."/>
            <person name="Mollmann S."/>
            <person name="Albersmeier A."/>
            <person name="Jaenicke S."/>
            <person name="Ruckert C."/>
            <person name="Tauch A."/>
        </authorList>
    </citation>
    <scope>NUCLEOTIDE SEQUENCE [LARGE SCALE GENOMIC DNA]</scope>
    <source>
        <strain evidence="4 5">R2070</strain>
    </source>
</reference>
<protein>
    <submittedName>
        <fullName evidence="4">Acyl-CoA synthase</fullName>
    </submittedName>
</protein>
<dbReference type="Gene3D" id="3.40.50.12780">
    <property type="entry name" value="N-terminal domain of ligase-like"/>
    <property type="match status" value="1"/>
</dbReference>
<dbReference type="EMBL" id="CP008944">
    <property type="protein sequence ID" value="AIG64813.1"/>
    <property type="molecule type" value="Genomic_DNA"/>
</dbReference>
<dbReference type="PANTHER" id="PTHR22754">
    <property type="entry name" value="DISCO-INTERACTING PROTEIN 2 DIP2 -RELATED"/>
    <property type="match status" value="1"/>
</dbReference>
<gene>
    <name evidence="4" type="ORF">CATYP_09925</name>
</gene>
<keyword evidence="2" id="KW-0436">Ligase</keyword>
<evidence type="ECO:0000256" key="2">
    <source>
        <dbReference type="ARBA" id="ARBA00022598"/>
    </source>
</evidence>
<sequence length="625" mass="67198">MDLTSAMGQFFTERGEIALPEQLTLAGMCELIYQSEAAQGGSSRVALRDWDFGTEVGGTPREFTRAQVNTRIKAVAARLQQVAQPGARAAILAGNSAEYLFAFMGALYAGVTPVPLYDPDEPGHAAHLKAVFADSEPAIVLTNRPSAKAVRSYFAELPGTERPRIIAVDSLPDTLAESWRNPLETQAGKALAQSGTKPVDLPAFLQYTSGSTRTPAGVLLTNRSIVTNVLQIFAAGKLKSPLRLVNWIPLHHDMGIILAAFVIILGIEFDLFAPRDFIQRPSRWMERIAHREGDVEPTGNRVNVYTVVPNFALELAVRHGMPKGADQDNFDLSVVDGIIIGSEPVTARSIESFLAAFEPFGLSRAALRPSYGLAEASLLVTTPQTDNRPVITHFDREELAAGRAQVTDQAGEDTVTFISNGQVVRPQALTIVDPDTREELPDAVVGELWAHGENMAAGYLGRPEETAETFANTLAGRLSEGSRAAGVPDEGWMATGDLGTIIAGEVYVTGRRKDLIVIAGRNHYPQDIEVTVGESTEQINPDAVAAFSVPGEDVEELIVLAERADGADPAGDDAAARDIRAAVTATHGVAPAEVRILDAHTIPRSSSAKIARRVAAQRFHRDRAR</sequence>
<accession>A0ABN4DET7</accession>
<organism evidence="4 5">
    <name type="scientific">Corynebacterium atypicum</name>
    <dbReference type="NCBI Taxonomy" id="191610"/>
    <lineage>
        <taxon>Bacteria</taxon>
        <taxon>Bacillati</taxon>
        <taxon>Actinomycetota</taxon>
        <taxon>Actinomycetes</taxon>
        <taxon>Mycobacteriales</taxon>
        <taxon>Corynebacteriaceae</taxon>
        <taxon>Corynebacterium</taxon>
    </lineage>
</organism>
<dbReference type="Proteomes" id="UP000028504">
    <property type="component" value="Chromosome"/>
</dbReference>
<proteinExistence type="inferred from homology"/>
<comment type="similarity">
    <text evidence="1">Belongs to the ATP-dependent AMP-binding enzyme family.</text>
</comment>
<dbReference type="Gene3D" id="3.30.300.30">
    <property type="match status" value="1"/>
</dbReference>
<dbReference type="InterPro" id="IPR040097">
    <property type="entry name" value="FAAL/FAAC"/>
</dbReference>
<evidence type="ECO:0000313" key="5">
    <source>
        <dbReference type="Proteomes" id="UP000028504"/>
    </source>
</evidence>
<evidence type="ECO:0000313" key="4">
    <source>
        <dbReference type="EMBL" id="AIG64813.1"/>
    </source>
</evidence>
<dbReference type="InterPro" id="IPR042099">
    <property type="entry name" value="ANL_N_sf"/>
</dbReference>
<dbReference type="NCBIfam" id="NF040633">
    <property type="entry name" value="FadD32_Coryne"/>
    <property type="match status" value="1"/>
</dbReference>